<protein>
    <submittedName>
        <fullName evidence="2">Penicillin-binding protein</fullName>
    </submittedName>
</protein>
<feature type="chain" id="PRO_5046320248" evidence="1">
    <location>
        <begin position="23"/>
        <end position="137"/>
    </location>
</feature>
<reference evidence="3" key="1">
    <citation type="journal article" date="2019" name="Int. J. Syst. Evol. Microbiol.">
        <title>The Global Catalogue of Microorganisms (GCM) 10K type strain sequencing project: providing services to taxonomists for standard genome sequencing and annotation.</title>
        <authorList>
            <consortium name="The Broad Institute Genomics Platform"/>
            <consortium name="The Broad Institute Genome Sequencing Center for Infectious Disease"/>
            <person name="Wu L."/>
            <person name="Ma J."/>
        </authorList>
    </citation>
    <scope>NUCLEOTIDE SEQUENCE [LARGE SCALE GENOMIC DNA]</scope>
    <source>
        <strain evidence="3">CCTCC AB 2017081</strain>
    </source>
</reference>
<name>A0ABV7ZDF8_9DEIO</name>
<comment type="caution">
    <text evidence="2">The sequence shown here is derived from an EMBL/GenBank/DDBJ whole genome shotgun (WGS) entry which is preliminary data.</text>
</comment>
<feature type="signal peptide" evidence="1">
    <location>
        <begin position="1"/>
        <end position="22"/>
    </location>
</feature>
<accession>A0ABV7ZDF8</accession>
<dbReference type="EMBL" id="JBHRZG010000024">
    <property type="protein sequence ID" value="MFC3834667.1"/>
    <property type="molecule type" value="Genomic_DNA"/>
</dbReference>
<gene>
    <name evidence="2" type="ORF">ACFOSB_17560</name>
</gene>
<dbReference type="Proteomes" id="UP001595803">
    <property type="component" value="Unassembled WGS sequence"/>
</dbReference>
<evidence type="ECO:0000313" key="3">
    <source>
        <dbReference type="Proteomes" id="UP001595803"/>
    </source>
</evidence>
<dbReference type="RefSeq" id="WP_322472328.1">
    <property type="nucleotide sequence ID" value="NZ_JBHRZG010000024.1"/>
</dbReference>
<evidence type="ECO:0000256" key="1">
    <source>
        <dbReference type="SAM" id="SignalP"/>
    </source>
</evidence>
<proteinExistence type="predicted"/>
<evidence type="ECO:0000313" key="2">
    <source>
        <dbReference type="EMBL" id="MFC3834667.1"/>
    </source>
</evidence>
<keyword evidence="1" id="KW-0732">Signal</keyword>
<keyword evidence="3" id="KW-1185">Reference proteome</keyword>
<organism evidence="2 3">
    <name type="scientific">Deinococcus rufus</name>
    <dbReference type="NCBI Taxonomy" id="2136097"/>
    <lineage>
        <taxon>Bacteria</taxon>
        <taxon>Thermotogati</taxon>
        <taxon>Deinococcota</taxon>
        <taxon>Deinococci</taxon>
        <taxon>Deinococcales</taxon>
        <taxon>Deinococcaceae</taxon>
        <taxon>Deinococcus</taxon>
    </lineage>
</organism>
<sequence>MSRRRAPLLTLLLAVGVMPAQARVRLGEPLPAHPWVSAGREVVVVYSHDCGDLGALWTAILASGLPVRAVNAEDIPAPAPTGVPAWRGADATAFARTLRVGTYPAVLLVQGGRILNAWEGTFAGDLGLAGLDDPGQP</sequence>